<keyword evidence="2" id="KW-1185">Reference proteome</keyword>
<gene>
    <name evidence="1" type="ordered locus">Cpha266_0013</name>
</gene>
<dbReference type="InterPro" id="IPR011518">
    <property type="entry name" value="Transposase_36"/>
</dbReference>
<evidence type="ECO:0000313" key="2">
    <source>
        <dbReference type="Proteomes" id="UP000008701"/>
    </source>
</evidence>
<accession>A1BCH0</accession>
<dbReference type="InterPro" id="IPR036397">
    <property type="entry name" value="RNaseH_sf"/>
</dbReference>
<dbReference type="Gene3D" id="3.30.420.10">
    <property type="entry name" value="Ribonuclease H-like superfamily/Ribonuclease H"/>
    <property type="match status" value="1"/>
</dbReference>
<protein>
    <submittedName>
        <fullName evidence="1">Rhodopirellula transposase family protein</fullName>
    </submittedName>
</protein>
<dbReference type="HOGENOM" id="CLU_064709_1_0_10"/>
<dbReference type="AlphaFoldDB" id="A1BCH0"/>
<dbReference type="GO" id="GO:0003676">
    <property type="term" value="F:nucleic acid binding"/>
    <property type="evidence" value="ECO:0007669"/>
    <property type="project" value="InterPro"/>
</dbReference>
<sequence length="230" mass="26319">MNALADGDPETLRLSIDTKATVHVGQYSRGGKSRGIKAVEAWDHDMRPKEKLVPGGILEPVSGKSFLFFGSSNKTSDFLVDGLELWWNERKSELYNVKQLVINMDNGPECNGRRSQFLYRMTMFADMTGLNIRLIYYPPYHSKYNSIERYWAGLEKSWNGYLLESVTTVINRAGNFAWRGIAAKARLVDTVYQKGVKLCGKDKKNLEKRLMRSPSLHWWDISISPKTVFL</sequence>
<dbReference type="OrthoDB" id="149069at2"/>
<dbReference type="KEGG" id="cph:Cpha266_0013"/>
<evidence type="ECO:0000313" key="1">
    <source>
        <dbReference type="EMBL" id="ABL64087.1"/>
    </source>
</evidence>
<dbReference type="Proteomes" id="UP000008701">
    <property type="component" value="Chromosome"/>
</dbReference>
<dbReference type="Pfam" id="PF07592">
    <property type="entry name" value="DDE_Tnp_ISAZ013"/>
    <property type="match status" value="1"/>
</dbReference>
<dbReference type="STRING" id="290317.Cpha266_0013"/>
<organism evidence="1 2">
    <name type="scientific">Chlorobium phaeobacteroides (strain DSM 266 / SMG 266 / 2430)</name>
    <dbReference type="NCBI Taxonomy" id="290317"/>
    <lineage>
        <taxon>Bacteria</taxon>
        <taxon>Pseudomonadati</taxon>
        <taxon>Chlorobiota</taxon>
        <taxon>Chlorobiia</taxon>
        <taxon>Chlorobiales</taxon>
        <taxon>Chlorobiaceae</taxon>
        <taxon>Chlorobium/Pelodictyon group</taxon>
        <taxon>Chlorobium</taxon>
    </lineage>
</organism>
<proteinExistence type="predicted"/>
<dbReference type="eggNOG" id="COG3335">
    <property type="taxonomic scope" value="Bacteria"/>
</dbReference>
<reference evidence="1 2" key="1">
    <citation type="submission" date="2006-12" db="EMBL/GenBank/DDBJ databases">
        <title>Complete sequence of Chlorobium phaeobacteroides DSM 266.</title>
        <authorList>
            <consortium name="US DOE Joint Genome Institute"/>
            <person name="Copeland A."/>
            <person name="Lucas S."/>
            <person name="Lapidus A."/>
            <person name="Barry K."/>
            <person name="Detter J.C."/>
            <person name="Glavina del Rio T."/>
            <person name="Hammon N."/>
            <person name="Israni S."/>
            <person name="Pitluck S."/>
            <person name="Goltsman E."/>
            <person name="Schmutz J."/>
            <person name="Larimer F."/>
            <person name="Land M."/>
            <person name="Hauser L."/>
            <person name="Mikhailova N."/>
            <person name="Li T."/>
            <person name="Overmann J."/>
            <person name="Bryant D.A."/>
            <person name="Richardson P."/>
        </authorList>
    </citation>
    <scope>NUCLEOTIDE SEQUENCE [LARGE SCALE GENOMIC DNA]</scope>
    <source>
        <strain evidence="1 2">DSM 266</strain>
    </source>
</reference>
<dbReference type="EMBL" id="CP000492">
    <property type="protein sequence ID" value="ABL64087.1"/>
    <property type="molecule type" value="Genomic_DNA"/>
</dbReference>
<name>A1BCH0_CHLPD</name>